<dbReference type="GO" id="GO:0046872">
    <property type="term" value="F:metal ion binding"/>
    <property type="evidence" value="ECO:0007669"/>
    <property type="project" value="UniProtKB-KW"/>
</dbReference>
<comment type="caution">
    <text evidence="7">The sequence shown here is derived from an EMBL/GenBank/DDBJ whole genome shotgun (WGS) entry which is preliminary data.</text>
</comment>
<gene>
    <name evidence="7" type="ORF">HMPREF9233_00116</name>
</gene>
<dbReference type="HOGENOM" id="CLU_016838_6_1_11"/>
<dbReference type="PRINTS" id="PR00691">
    <property type="entry name" value="ADHESINB"/>
</dbReference>
<dbReference type="NCBIfam" id="TIGR03772">
    <property type="entry name" value="anch_rpt_subst"/>
    <property type="match status" value="1"/>
</dbReference>
<dbReference type="InterPro" id="IPR006128">
    <property type="entry name" value="Lipoprotein_PsaA-like"/>
</dbReference>
<keyword evidence="8" id="KW-1185">Reference proteome</keyword>
<feature type="compositionally biased region" description="Basic and acidic residues" evidence="6">
    <location>
        <begin position="583"/>
        <end position="607"/>
    </location>
</feature>
<feature type="region of interest" description="Disordered" evidence="6">
    <location>
        <begin position="540"/>
        <end position="607"/>
    </location>
</feature>
<dbReference type="InterPro" id="IPR050492">
    <property type="entry name" value="Bact_metal-bind_prot9"/>
</dbReference>
<keyword evidence="4" id="KW-0732">Signal</keyword>
<comment type="similarity">
    <text evidence="5">Belongs to the bacterial solute-binding protein 9 family.</text>
</comment>
<dbReference type="AlphaFoldDB" id="K9EH96"/>
<evidence type="ECO:0000313" key="8">
    <source>
        <dbReference type="Proteomes" id="UP000009888"/>
    </source>
</evidence>
<evidence type="ECO:0000256" key="3">
    <source>
        <dbReference type="ARBA" id="ARBA00022723"/>
    </source>
</evidence>
<dbReference type="PANTHER" id="PTHR42953">
    <property type="entry name" value="HIGH-AFFINITY ZINC UPTAKE SYSTEM PROTEIN ZNUA-RELATED"/>
    <property type="match status" value="1"/>
</dbReference>
<protein>
    <submittedName>
        <fullName evidence="7">Anchored repeat ABC transporter, substrate-binding protein</fullName>
    </submittedName>
</protein>
<evidence type="ECO:0000256" key="2">
    <source>
        <dbReference type="ARBA" id="ARBA00022448"/>
    </source>
</evidence>
<dbReference type="PANTHER" id="PTHR42953:SF1">
    <property type="entry name" value="METAL-BINDING PROTEIN HI_0362-RELATED"/>
    <property type="match status" value="1"/>
</dbReference>
<dbReference type="InterPro" id="IPR022434">
    <property type="entry name" value="ABC_LPXTG_lipo_actinobac"/>
</dbReference>
<proteinExistence type="inferred from homology"/>
<evidence type="ECO:0000313" key="7">
    <source>
        <dbReference type="EMBL" id="EKU96028.1"/>
    </source>
</evidence>
<dbReference type="NCBIfam" id="NF038134">
    <property type="entry name" value="choice_anch_M"/>
    <property type="match status" value="1"/>
</dbReference>
<dbReference type="GO" id="GO:0007155">
    <property type="term" value="P:cell adhesion"/>
    <property type="evidence" value="ECO:0007669"/>
    <property type="project" value="InterPro"/>
</dbReference>
<dbReference type="Proteomes" id="UP000009888">
    <property type="component" value="Unassembled WGS sequence"/>
</dbReference>
<dbReference type="Gene3D" id="3.40.50.1980">
    <property type="entry name" value="Nitrogenase molybdenum iron protein domain"/>
    <property type="match status" value="2"/>
</dbReference>
<feature type="compositionally biased region" description="Basic residues" evidence="6">
    <location>
        <begin position="562"/>
        <end position="571"/>
    </location>
</feature>
<dbReference type="GO" id="GO:0030313">
    <property type="term" value="C:cell envelope"/>
    <property type="evidence" value="ECO:0007669"/>
    <property type="project" value="UniProtKB-SubCell"/>
</dbReference>
<dbReference type="InterPro" id="IPR022435">
    <property type="entry name" value="Surface-anchored_actinobac"/>
</dbReference>
<dbReference type="InterPro" id="IPR006127">
    <property type="entry name" value="ZnuA-like"/>
</dbReference>
<comment type="subcellular location">
    <subcellularLocation>
        <location evidence="1">Cell envelope</location>
    </subcellularLocation>
</comment>
<dbReference type="InterPro" id="IPR006129">
    <property type="entry name" value="AdhesinB"/>
</dbReference>
<dbReference type="GO" id="GO:0030001">
    <property type="term" value="P:metal ion transport"/>
    <property type="evidence" value="ECO:0007669"/>
    <property type="project" value="InterPro"/>
</dbReference>
<evidence type="ECO:0000256" key="4">
    <source>
        <dbReference type="ARBA" id="ARBA00022729"/>
    </source>
</evidence>
<evidence type="ECO:0000256" key="1">
    <source>
        <dbReference type="ARBA" id="ARBA00004196"/>
    </source>
</evidence>
<keyword evidence="2 5" id="KW-0813">Transport</keyword>
<sequence>MLRSKNGNIRRDVHGRPAGLRRAILVALLAGATVLSGCSRAAEPNETGAVKVAASTPIIADLVQNVAGDRTEVTSLVPFGADPHTYEPSLAALKNVARADVVFSNGLLLEDQALTTTINANLPQGTGNIELGEKSVAYGARHIALVEDASLATVWLGFRVEDDAAQDADQRDPNATVTMEATAEGPGTLSAFTTGTFGQPTAWIVSGRSAEENQVELPLNAHTHMSWGFSQAGIYTVNISAYLNRPGAERENLGSSTITFAVGVDPTETGKTRQVNSGHVDITAHTSGEINLRGEVDSEQTAEWEAAESVVVVPHSTATTVPADPSWDFLGHPGSRTWVLAQAVVGRHVHGDVDPHMWLDVANAVAYVEVIRDELTRVDPAGGDEYAANAQAYIDELRRLDAWARQVTASIPERNRKLVTTHDGFGYLADAYGLEVAGFVAPNPTAEPSAQALANLTRTLIDLGVPAVFSEPGSNAHHGELAAAAASANSRVCELVSDTLTDSAPNYVQMVKNNIGTLKDCLDPSALPAWDPDFALANLPSGERAPIQPSDLAAGGDEHAGHSHSHSHSHAHSHEGEEGAVVHQHESNADHESDHDADHAGEAEHNH</sequence>
<dbReference type="SUPFAM" id="SSF53807">
    <property type="entry name" value="Helical backbone' metal receptor"/>
    <property type="match status" value="1"/>
</dbReference>
<dbReference type="PRINTS" id="PR00690">
    <property type="entry name" value="ADHESNFAMILY"/>
</dbReference>
<reference evidence="7 8" key="1">
    <citation type="submission" date="2012-09" db="EMBL/GenBank/DDBJ databases">
        <title>The Genome Sequence of Actinobaculum massiliae ACS-171-V-COL2.</title>
        <authorList>
            <consortium name="The Broad Institute Genome Sequencing Platform"/>
            <person name="Earl A."/>
            <person name="Ward D."/>
            <person name="Feldgarden M."/>
            <person name="Gevers D."/>
            <person name="Saerens B."/>
            <person name="Vaneechoutte M."/>
            <person name="Walker B."/>
            <person name="Young S.K."/>
            <person name="Zeng Q."/>
            <person name="Gargeya S."/>
            <person name="Fitzgerald M."/>
            <person name="Haas B."/>
            <person name="Abouelleil A."/>
            <person name="Alvarado L."/>
            <person name="Arachchi H.M."/>
            <person name="Berlin A."/>
            <person name="Chapman S.B."/>
            <person name="Goldberg J."/>
            <person name="Griggs A."/>
            <person name="Gujja S."/>
            <person name="Hansen M."/>
            <person name="Howarth C."/>
            <person name="Imamovic A."/>
            <person name="Larimer J."/>
            <person name="McCowen C."/>
            <person name="Montmayeur A."/>
            <person name="Murphy C."/>
            <person name="Neiman D."/>
            <person name="Pearson M."/>
            <person name="Priest M."/>
            <person name="Roberts A."/>
            <person name="Saif S."/>
            <person name="Shea T."/>
            <person name="Sisk P."/>
            <person name="Sykes S."/>
            <person name="Wortman J."/>
            <person name="Nusbaum C."/>
            <person name="Birren B."/>
        </authorList>
    </citation>
    <scope>NUCLEOTIDE SEQUENCE [LARGE SCALE GENOMIC DNA]</scope>
    <source>
        <strain evidence="8">ACS-171-V-Col2</strain>
    </source>
</reference>
<dbReference type="EMBL" id="AGWL01000001">
    <property type="protein sequence ID" value="EKU96028.1"/>
    <property type="molecule type" value="Genomic_DNA"/>
</dbReference>
<keyword evidence="3" id="KW-0479">Metal-binding</keyword>
<accession>K9EH96</accession>
<dbReference type="PATRIC" id="fig|883066.3.peg.119"/>
<dbReference type="eggNOG" id="COG0803">
    <property type="taxonomic scope" value="Bacteria"/>
</dbReference>
<evidence type="ECO:0000256" key="6">
    <source>
        <dbReference type="SAM" id="MobiDB-lite"/>
    </source>
</evidence>
<dbReference type="STRING" id="202789.GCA_001457435_00189"/>
<name>K9EH96_9ACTO</name>
<dbReference type="NCBIfam" id="TIGR03769">
    <property type="entry name" value="P_ac_wall_RPT"/>
    <property type="match status" value="1"/>
</dbReference>
<organism evidence="7 8">
    <name type="scientific">Actinobaculum massiliense ACS-171-V-Col2</name>
    <dbReference type="NCBI Taxonomy" id="883066"/>
    <lineage>
        <taxon>Bacteria</taxon>
        <taxon>Bacillati</taxon>
        <taxon>Actinomycetota</taxon>
        <taxon>Actinomycetes</taxon>
        <taxon>Actinomycetales</taxon>
        <taxon>Actinomycetaceae</taxon>
        <taxon>Actinobaculum</taxon>
    </lineage>
</organism>
<dbReference type="Pfam" id="PF01297">
    <property type="entry name" value="ZnuA"/>
    <property type="match status" value="2"/>
</dbReference>
<dbReference type="RefSeq" id="WP_007000334.1">
    <property type="nucleotide sequence ID" value="NZ_JH992955.1"/>
</dbReference>
<evidence type="ECO:0000256" key="5">
    <source>
        <dbReference type="RuleBase" id="RU003512"/>
    </source>
</evidence>